<comment type="cofactor">
    <cofactor evidence="1">
        <name>Mg(2+)</name>
        <dbReference type="ChEBI" id="CHEBI:18420"/>
    </cofactor>
</comment>
<evidence type="ECO:0000256" key="2">
    <source>
        <dbReference type="ARBA" id="ARBA00006706"/>
    </source>
</evidence>
<organism evidence="7 8">
    <name type="scientific">Candidatus Lambdaproteobacteria bacterium RIFOXYD2_FULL_56_26</name>
    <dbReference type="NCBI Taxonomy" id="1817773"/>
    <lineage>
        <taxon>Bacteria</taxon>
        <taxon>Pseudomonadati</taxon>
        <taxon>Pseudomonadota</taxon>
        <taxon>Candidatus Lambdaproteobacteria</taxon>
    </lineage>
</organism>
<dbReference type="InterPro" id="IPR000092">
    <property type="entry name" value="Polyprenyl_synt"/>
</dbReference>
<dbReference type="Proteomes" id="UP000177583">
    <property type="component" value="Unassembled WGS sequence"/>
</dbReference>
<dbReference type="PANTHER" id="PTHR12001:SF69">
    <property type="entry name" value="ALL TRANS-POLYPRENYL-DIPHOSPHATE SYNTHASE PDSS1"/>
    <property type="match status" value="1"/>
</dbReference>
<accession>A0A1F6GLG3</accession>
<evidence type="ECO:0000313" key="8">
    <source>
        <dbReference type="Proteomes" id="UP000177583"/>
    </source>
</evidence>
<keyword evidence="3 6" id="KW-0808">Transferase</keyword>
<evidence type="ECO:0000256" key="3">
    <source>
        <dbReference type="ARBA" id="ARBA00022679"/>
    </source>
</evidence>
<dbReference type="InterPro" id="IPR008949">
    <property type="entry name" value="Isoprenoid_synthase_dom_sf"/>
</dbReference>
<dbReference type="Gene3D" id="1.10.600.10">
    <property type="entry name" value="Farnesyl Diphosphate Synthase"/>
    <property type="match status" value="1"/>
</dbReference>
<proteinExistence type="inferred from homology"/>
<comment type="similarity">
    <text evidence="2 6">Belongs to the FPP/GGPP synthase family.</text>
</comment>
<evidence type="ECO:0000256" key="6">
    <source>
        <dbReference type="RuleBase" id="RU004466"/>
    </source>
</evidence>
<comment type="caution">
    <text evidence="7">The sequence shown here is derived from an EMBL/GenBank/DDBJ whole genome shotgun (WGS) entry which is preliminary data.</text>
</comment>
<name>A0A1F6GLG3_9PROT</name>
<reference evidence="7 8" key="1">
    <citation type="journal article" date="2016" name="Nat. Commun.">
        <title>Thousands of microbial genomes shed light on interconnected biogeochemical processes in an aquifer system.</title>
        <authorList>
            <person name="Anantharaman K."/>
            <person name="Brown C.T."/>
            <person name="Hug L.A."/>
            <person name="Sharon I."/>
            <person name="Castelle C.J."/>
            <person name="Probst A.J."/>
            <person name="Thomas B.C."/>
            <person name="Singh A."/>
            <person name="Wilkins M.J."/>
            <person name="Karaoz U."/>
            <person name="Brodie E.L."/>
            <person name="Williams K.H."/>
            <person name="Hubbard S.S."/>
            <person name="Banfield J.F."/>
        </authorList>
    </citation>
    <scope>NUCLEOTIDE SEQUENCE [LARGE SCALE GENOMIC DNA]</scope>
</reference>
<evidence type="ECO:0000256" key="5">
    <source>
        <dbReference type="ARBA" id="ARBA00022842"/>
    </source>
</evidence>
<keyword evidence="5" id="KW-0460">Magnesium</keyword>
<sequence length="321" mass="35776">MNQILSPIQKELLEVEALVMKNLETDIPLLTEVGQYILKAGGKRVRPAMLLFAAGSLGKITQDCCQAANIIEYIHTATLLHDDVVDNAELRRSKKSARSIWGNEASVLVGDYLFTVSFQYLAKLGQMDLVHALARTTTLMARGEILQLIRTNETATEADYLEIVYHKTASLMGAAMQMGSILAAGTQEQSDRYYEIGKNIGMAFQIVDDALDYRLNNQGLGKQQGADLKERKITLPLSRLLEVANPADQDQTLEILDEEVITDDHVQSISSMMDRYQVVPYCLGRAQDYIKLAKEDLGRMPKNQYTDSIVALADFVVTRNL</sequence>
<evidence type="ECO:0000313" key="7">
    <source>
        <dbReference type="EMBL" id="OGG98953.1"/>
    </source>
</evidence>
<protein>
    <recommendedName>
        <fullName evidence="9">Octaprenyl diphosphate synthase</fullName>
    </recommendedName>
</protein>
<dbReference type="PANTHER" id="PTHR12001">
    <property type="entry name" value="GERANYLGERANYL PYROPHOSPHATE SYNTHASE"/>
    <property type="match status" value="1"/>
</dbReference>
<dbReference type="GO" id="GO:0008299">
    <property type="term" value="P:isoprenoid biosynthetic process"/>
    <property type="evidence" value="ECO:0007669"/>
    <property type="project" value="InterPro"/>
</dbReference>
<dbReference type="AlphaFoldDB" id="A0A1F6GLG3"/>
<evidence type="ECO:0008006" key="9">
    <source>
        <dbReference type="Google" id="ProtNLM"/>
    </source>
</evidence>
<dbReference type="GO" id="GO:0046872">
    <property type="term" value="F:metal ion binding"/>
    <property type="evidence" value="ECO:0007669"/>
    <property type="project" value="UniProtKB-KW"/>
</dbReference>
<gene>
    <name evidence="7" type="ORF">A2557_12945</name>
</gene>
<dbReference type="CDD" id="cd00685">
    <property type="entry name" value="Trans_IPPS_HT"/>
    <property type="match status" value="1"/>
</dbReference>
<dbReference type="GO" id="GO:0004659">
    <property type="term" value="F:prenyltransferase activity"/>
    <property type="evidence" value="ECO:0007669"/>
    <property type="project" value="InterPro"/>
</dbReference>
<dbReference type="SUPFAM" id="SSF48576">
    <property type="entry name" value="Terpenoid synthases"/>
    <property type="match status" value="1"/>
</dbReference>
<dbReference type="Pfam" id="PF00348">
    <property type="entry name" value="polyprenyl_synt"/>
    <property type="match status" value="1"/>
</dbReference>
<dbReference type="EMBL" id="MFNF01000065">
    <property type="protein sequence ID" value="OGG98953.1"/>
    <property type="molecule type" value="Genomic_DNA"/>
</dbReference>
<dbReference type="SFLD" id="SFLDS00005">
    <property type="entry name" value="Isoprenoid_Synthase_Type_I"/>
    <property type="match status" value="1"/>
</dbReference>
<keyword evidence="4" id="KW-0479">Metal-binding</keyword>
<evidence type="ECO:0000256" key="1">
    <source>
        <dbReference type="ARBA" id="ARBA00001946"/>
    </source>
</evidence>
<evidence type="ECO:0000256" key="4">
    <source>
        <dbReference type="ARBA" id="ARBA00022723"/>
    </source>
</evidence>